<protein>
    <submittedName>
        <fullName evidence="3">Phage major capsid protein</fullName>
    </submittedName>
</protein>
<dbReference type="Gene3D" id="3.30.2320.10">
    <property type="entry name" value="hypothetical protein PF0899 domain"/>
    <property type="match status" value="1"/>
</dbReference>
<sequence>MVQTFNPDTVMLSQSGGQEIRNAGFTAEFLQTLVAQSKTLQLGSPVQMDSRMKRVQSAGELTDAYFVGEGEKIGTAKVGLNDYVLEARKIAVILPVTEEFLSYTWAQYFREVLPAVVDKFNKKIDGAVFLGLHNNPFGANVLASATTAGNVIEGDLDFDNLLDLEATTDAEPTAIVGHRSVKVALRGIADVHGNYAYDRNANTIDGIPFHELKLAAGQVYPAGTVLAGDFRNGLKYGVPNGTDLRIKIADQATLSKVQNTDPDTGDVHLFEQDMQAARFVFEIAVAIPNPDAFAAIEPDPGV</sequence>
<dbReference type="AlphaFoldDB" id="A0A6G7WEG6"/>
<keyword evidence="4" id="KW-1185">Reference proteome</keyword>
<dbReference type="SUPFAM" id="SSF56563">
    <property type="entry name" value="Major capsid protein gp5"/>
    <property type="match status" value="1"/>
</dbReference>
<evidence type="ECO:0000259" key="2">
    <source>
        <dbReference type="Pfam" id="PF05065"/>
    </source>
</evidence>
<dbReference type="Pfam" id="PF05065">
    <property type="entry name" value="Phage_capsid"/>
    <property type="match status" value="1"/>
</dbReference>
<dbReference type="InterPro" id="IPR054612">
    <property type="entry name" value="Phage_capsid-like_C"/>
</dbReference>
<accession>A0A6G7WEG6</accession>
<gene>
    <name evidence="3" type="ORF">G7058_00200</name>
</gene>
<dbReference type="KEGG" id="jpo:G7058_00200"/>
<evidence type="ECO:0000313" key="4">
    <source>
        <dbReference type="Proteomes" id="UP000501830"/>
    </source>
</evidence>
<proteinExistence type="predicted"/>
<dbReference type="NCBIfam" id="TIGR01554">
    <property type="entry name" value="major_cap_HK97"/>
    <property type="match status" value="1"/>
</dbReference>
<feature type="domain" description="Phage capsid-like C-terminal" evidence="2">
    <location>
        <begin position="25"/>
        <end position="296"/>
    </location>
</feature>
<dbReference type="Gene3D" id="3.30.2400.10">
    <property type="entry name" value="Major capsid protein gp5"/>
    <property type="match status" value="1"/>
</dbReference>
<dbReference type="RefSeq" id="WP_166061662.1">
    <property type="nucleotide sequence ID" value="NZ_CP049889.1"/>
</dbReference>
<evidence type="ECO:0000256" key="1">
    <source>
        <dbReference type="ARBA" id="ARBA00004328"/>
    </source>
</evidence>
<dbReference type="InterPro" id="IPR024455">
    <property type="entry name" value="Phage_capsid"/>
</dbReference>
<dbReference type="EMBL" id="CP049889">
    <property type="protein sequence ID" value="QIK50619.1"/>
    <property type="molecule type" value="Genomic_DNA"/>
</dbReference>
<reference evidence="3 4" key="1">
    <citation type="journal article" date="2017" name="Int. J. Syst. Evol. Microbiol.">
        <title>Jeotgalibaca porci sp. nov. and Jeotgalibaca arthritidis sp. nov., isolated from pigs, and emended description of the genus Jeotgalibaca.</title>
        <authorList>
            <person name="Zamora L."/>
            <person name="Perez-Sancho M."/>
            <person name="Dominguez L."/>
            <person name="Fernandez-Garayzabal J.F."/>
            <person name="Vela A.I."/>
        </authorList>
    </citation>
    <scope>NUCLEOTIDE SEQUENCE [LARGE SCALE GENOMIC DNA]</scope>
    <source>
        <strain evidence="3 4">CCUG 69148</strain>
    </source>
</reference>
<comment type="subcellular location">
    <subcellularLocation>
        <location evidence="1">Virion</location>
    </subcellularLocation>
</comment>
<name>A0A6G7WEG6_9LACT</name>
<evidence type="ECO:0000313" key="3">
    <source>
        <dbReference type="EMBL" id="QIK50619.1"/>
    </source>
</evidence>
<dbReference type="GeneID" id="94551674"/>
<organism evidence="3 4">
    <name type="scientific">Jeotgalibaca porci</name>
    <dbReference type="NCBI Taxonomy" id="1868793"/>
    <lineage>
        <taxon>Bacteria</taxon>
        <taxon>Bacillati</taxon>
        <taxon>Bacillota</taxon>
        <taxon>Bacilli</taxon>
        <taxon>Lactobacillales</taxon>
        <taxon>Carnobacteriaceae</taxon>
        <taxon>Jeotgalibaca</taxon>
    </lineage>
</organism>
<dbReference type="Proteomes" id="UP000501830">
    <property type="component" value="Chromosome"/>
</dbReference>